<organism evidence="2 3">
    <name type="scientific">Symbiodinium necroappetens</name>
    <dbReference type="NCBI Taxonomy" id="1628268"/>
    <lineage>
        <taxon>Eukaryota</taxon>
        <taxon>Sar</taxon>
        <taxon>Alveolata</taxon>
        <taxon>Dinophyceae</taxon>
        <taxon>Suessiales</taxon>
        <taxon>Symbiodiniaceae</taxon>
        <taxon>Symbiodinium</taxon>
    </lineage>
</organism>
<evidence type="ECO:0000256" key="1">
    <source>
        <dbReference type="SAM" id="Phobius"/>
    </source>
</evidence>
<dbReference type="AlphaFoldDB" id="A0A812WZ10"/>
<sequence>MTCSRQFFFLSYPPILAVAASLIANSYVRLMVVERTLFGQLLPAYAVAHGSRFRVKDLSLVLNAYAKAAPPRMTAQLRSTAVFAAKPQEFLRVNYGNCKNGFLVQEALALRCREQAKHMDCQAMSVIAAAHAKLLIVDEPLFQTLAWRLRSCARTCTFQAAANLAHAFAKFGFSSPAMPQDSSNQASEIRGSVPVTDVVFDAVAEELPRLLAEPNAQSTVLLCHSVARA</sequence>
<evidence type="ECO:0000313" key="2">
    <source>
        <dbReference type="EMBL" id="CAE7704730.1"/>
    </source>
</evidence>
<dbReference type="Proteomes" id="UP000601435">
    <property type="component" value="Unassembled WGS sequence"/>
</dbReference>
<comment type="caution">
    <text evidence="2">The sequence shown here is derived from an EMBL/GenBank/DDBJ whole genome shotgun (WGS) entry which is preliminary data.</text>
</comment>
<gene>
    <name evidence="2" type="primary">RGLG2</name>
    <name evidence="2" type="ORF">SNEC2469_LOCUS20309</name>
</gene>
<protein>
    <submittedName>
        <fullName evidence="2">RGLG2 protein</fullName>
    </submittedName>
</protein>
<name>A0A812WZ10_9DINO</name>
<evidence type="ECO:0000313" key="3">
    <source>
        <dbReference type="Proteomes" id="UP000601435"/>
    </source>
</evidence>
<feature type="transmembrane region" description="Helical" evidence="1">
    <location>
        <begin position="7"/>
        <end position="28"/>
    </location>
</feature>
<reference evidence="2" key="1">
    <citation type="submission" date="2021-02" db="EMBL/GenBank/DDBJ databases">
        <authorList>
            <person name="Dougan E. K."/>
            <person name="Rhodes N."/>
            <person name="Thang M."/>
            <person name="Chan C."/>
        </authorList>
    </citation>
    <scope>NUCLEOTIDE SEQUENCE</scope>
</reference>
<keyword evidence="1" id="KW-0472">Membrane</keyword>
<feature type="non-terminal residue" evidence="2">
    <location>
        <position position="1"/>
    </location>
</feature>
<accession>A0A812WZ10</accession>
<keyword evidence="1" id="KW-0812">Transmembrane</keyword>
<keyword evidence="1" id="KW-1133">Transmembrane helix</keyword>
<proteinExistence type="predicted"/>
<keyword evidence="3" id="KW-1185">Reference proteome</keyword>
<dbReference type="OrthoDB" id="440594at2759"/>
<dbReference type="EMBL" id="CAJNJA010035264">
    <property type="protein sequence ID" value="CAE7704730.1"/>
    <property type="molecule type" value="Genomic_DNA"/>
</dbReference>